<dbReference type="Pfam" id="PF00069">
    <property type="entry name" value="Pkinase"/>
    <property type="match status" value="1"/>
</dbReference>
<feature type="repeat" description="ANK" evidence="3">
    <location>
        <begin position="583"/>
        <end position="609"/>
    </location>
</feature>
<evidence type="ECO:0000313" key="5">
    <source>
        <dbReference type="EMBL" id="KAL3421518.1"/>
    </source>
</evidence>
<keyword evidence="6" id="KW-1185">Reference proteome</keyword>
<accession>A0ABR4PDX0</accession>
<evidence type="ECO:0000259" key="4">
    <source>
        <dbReference type="PROSITE" id="PS50011"/>
    </source>
</evidence>
<dbReference type="Gene3D" id="1.25.40.20">
    <property type="entry name" value="Ankyrin repeat-containing domain"/>
    <property type="match status" value="3"/>
</dbReference>
<evidence type="ECO:0000256" key="2">
    <source>
        <dbReference type="ARBA" id="ARBA00023043"/>
    </source>
</evidence>
<dbReference type="InterPro" id="IPR002110">
    <property type="entry name" value="Ankyrin_rpt"/>
</dbReference>
<sequence length="1621" mass="179221">FTTTRKGFSRTLLSSVGGFSQPNRRHIRSLQQLLSTIRTLDLHFTPGHTLQEQGFCGEGVSYRVLRCRQTPSGQVVAVKQIKLPTLASAEAFERQVACVLRDIEVMSHGPLASHPNVLDIIGYGWDLKGNGSIPYLVTEYATEGTMRDYLRRRQLPSRDKVVLCQNVARGLHELHLCGMAHGDLKLDNVLITPADPLQPISHGVVAKISDFGHSLMLYEEGDAREDQRYGGTLAYNAPEILKDRGSNWTSMNLRKCDIWALGLLCWEALDNGMPFYKSPRILDLIAFVKTDSNSSSLNSASAGNATNSASRASSDSVLEGLTLVADRLQETALQFLESDTVKDLLGFESFKLKDLFKATLEIDPEKRIADIPRLPILLKSKATENRIRLGQQSNKPEWSFDMFRPAQMSQIPYPVKAKIFGDCFRIGSETGRSTTSAQAAFHVGIAYLAGFGTSVDLQKSMEWISKSFAKGLPVSTLFGNIFSAAYLNDESASPESSRVRYTNAVRVGFQNLDIPYLENSLFKSKLTYQQLKVVAADYDRESRESNTFSEETLPFLVAHYAVVHGLTSYIQDDDYINLQEPTTGETPLFLACRLGDLDAVKYLTARGADPLLPAIDGCLPIHWLWMFPPEYQRFVAELLFLPFGSLWSEIARQKDQASGPYSGQSMLEWVKQTVNTTTFSIRFLDQQLPLQLLGTPLSFAVAVASKSTVDLLLELGADSDVGPYPPPEDVRNRNPVCLAMSLHLKDILDGFLPSAGVYSGIDPEAKIFYVRDESEAWKGLVDTSPIERTLIHGIHAREAAQQIFEFVHGHVTYHGEVTRPKLAASAIEVCDVTMASIALPLEPSTSQRGVILTSEEKDSLLLSCTRAACAGGLESIKCIELLDFALSRGSAINCDLQTADGPRAVNIAIEYKHEEVLDWFLHHGVNLNLPDADGCYPLHLMIGNGFSDVYSIKNLLNASADPNTIDGETGDTPLHCAVKNLKLSDAGILLEYGADPATKNRPSPTSSVQRTLSTALHYAIQIKEPEFVELILKHAARIDNLPPGILELKDKELQTPLILAALLGEIKIVEILVESGAQLYAENGEGFNCLHVAARQRHFGILSYLIKKMGVKSITRREGHTALHLVMALLGDEQSTACGVALLEAGADPLALNLRGVTPLSLFALPIEDGRGHELRKPLLAKLAERQINLNSHAPQSPPVLYAAISNQDYDLAKDFMDFGASISHYYKGSTPLHWCASVRITPSPNYNTLHTLLKNSCKIAELLIERGADFRLDDGLFKNPLALAVDAENTPLIQLLLSCYLRTTSGPIQDDSISIETEAATSRRWLNTPKRWFKKMGGSKEDLFHDKKYLERLRTLSPRDREDVLSAWNNAISSSKWASVCAIMEANLHGSTDVFGLNQETGSDLLRYALKNDIGCVLRMFMGSARSRSDSGIAKDRNLEYVWKDLCSKKTTQKKSQPILTSTDNSYVETSQETSGFIEVVGMEPQGHSNNSWPDVAKDVPPNLRILMSAIQMDDFYGVTLLRIAQFIKCKGYDPALDLPSICAMGFIEAQLESCKESLQSPDASEGQRVFESIFFDEDDDDGLFGLFDAEIEQQLLSLLPQMAQPYKGNFRLQVGKAWI</sequence>
<dbReference type="PANTHER" id="PTHR24123:SF33">
    <property type="entry name" value="PROTEIN HOS4"/>
    <property type="match status" value="1"/>
</dbReference>
<dbReference type="InterPro" id="IPR011009">
    <property type="entry name" value="Kinase-like_dom_sf"/>
</dbReference>
<feature type="domain" description="Protein kinase" evidence="4">
    <location>
        <begin position="50"/>
        <end position="377"/>
    </location>
</feature>
<dbReference type="Gene3D" id="1.10.510.10">
    <property type="entry name" value="Transferase(Phosphotransferase) domain 1"/>
    <property type="match status" value="1"/>
</dbReference>
<dbReference type="PROSITE" id="PS00108">
    <property type="entry name" value="PROTEIN_KINASE_ST"/>
    <property type="match status" value="1"/>
</dbReference>
<dbReference type="PROSITE" id="PS50088">
    <property type="entry name" value="ANK_REPEAT"/>
    <property type="match status" value="5"/>
</dbReference>
<dbReference type="Proteomes" id="UP001629113">
    <property type="component" value="Unassembled WGS sequence"/>
</dbReference>
<dbReference type="SUPFAM" id="SSF48403">
    <property type="entry name" value="Ankyrin repeat"/>
    <property type="match status" value="3"/>
</dbReference>
<feature type="non-terminal residue" evidence="5">
    <location>
        <position position="1"/>
    </location>
</feature>
<evidence type="ECO:0000256" key="1">
    <source>
        <dbReference type="ARBA" id="ARBA00022737"/>
    </source>
</evidence>
<feature type="repeat" description="ANK" evidence="3">
    <location>
        <begin position="933"/>
        <end position="967"/>
    </location>
</feature>
<dbReference type="CDD" id="cd00180">
    <property type="entry name" value="PKc"/>
    <property type="match status" value="1"/>
</dbReference>
<dbReference type="SMART" id="SM00220">
    <property type="entry name" value="S_TKc"/>
    <property type="match status" value="1"/>
</dbReference>
<gene>
    <name evidence="5" type="ORF">PVAG01_07963</name>
</gene>
<dbReference type="SMART" id="SM00248">
    <property type="entry name" value="ANK"/>
    <property type="match status" value="12"/>
</dbReference>
<dbReference type="InterPro" id="IPR051165">
    <property type="entry name" value="Multifunctional_ANK_Repeat"/>
</dbReference>
<dbReference type="Gene3D" id="3.30.200.20">
    <property type="entry name" value="Phosphorylase Kinase, domain 1"/>
    <property type="match status" value="1"/>
</dbReference>
<feature type="repeat" description="ANK" evidence="3">
    <location>
        <begin position="969"/>
        <end position="1001"/>
    </location>
</feature>
<dbReference type="SUPFAM" id="SSF56112">
    <property type="entry name" value="Protein kinase-like (PK-like)"/>
    <property type="match status" value="1"/>
</dbReference>
<evidence type="ECO:0000313" key="6">
    <source>
        <dbReference type="Proteomes" id="UP001629113"/>
    </source>
</evidence>
<dbReference type="InterPro" id="IPR008271">
    <property type="entry name" value="Ser/Thr_kinase_AS"/>
</dbReference>
<name>A0ABR4PDX0_9HELO</name>
<organism evidence="5 6">
    <name type="scientific">Phlyctema vagabunda</name>
    <dbReference type="NCBI Taxonomy" id="108571"/>
    <lineage>
        <taxon>Eukaryota</taxon>
        <taxon>Fungi</taxon>
        <taxon>Dikarya</taxon>
        <taxon>Ascomycota</taxon>
        <taxon>Pezizomycotina</taxon>
        <taxon>Leotiomycetes</taxon>
        <taxon>Helotiales</taxon>
        <taxon>Dermateaceae</taxon>
        <taxon>Phlyctema</taxon>
    </lineage>
</organism>
<dbReference type="Pfam" id="PF00023">
    <property type="entry name" value="Ank"/>
    <property type="match status" value="1"/>
</dbReference>
<dbReference type="EMBL" id="JBFCZG010000006">
    <property type="protein sequence ID" value="KAL3421518.1"/>
    <property type="molecule type" value="Genomic_DNA"/>
</dbReference>
<dbReference type="InterPro" id="IPR036770">
    <property type="entry name" value="Ankyrin_rpt-contain_sf"/>
</dbReference>
<feature type="repeat" description="ANK" evidence="3">
    <location>
        <begin position="900"/>
        <end position="932"/>
    </location>
</feature>
<comment type="caution">
    <text evidence="5">The sequence shown here is derived from an EMBL/GenBank/DDBJ whole genome shotgun (WGS) entry which is preliminary data.</text>
</comment>
<dbReference type="InterPro" id="IPR000719">
    <property type="entry name" value="Prot_kinase_dom"/>
</dbReference>
<dbReference type="PROSITE" id="PS50011">
    <property type="entry name" value="PROTEIN_KINASE_DOM"/>
    <property type="match status" value="1"/>
</dbReference>
<evidence type="ECO:0000256" key="3">
    <source>
        <dbReference type="PROSITE-ProRule" id="PRU00023"/>
    </source>
</evidence>
<reference evidence="5 6" key="1">
    <citation type="submission" date="2024-06" db="EMBL/GenBank/DDBJ databases">
        <title>Complete genome of Phlyctema vagabunda strain 19-DSS-EL-015.</title>
        <authorList>
            <person name="Fiorenzani C."/>
        </authorList>
    </citation>
    <scope>NUCLEOTIDE SEQUENCE [LARGE SCALE GENOMIC DNA]</scope>
    <source>
        <strain evidence="5 6">19-DSS-EL-015</strain>
    </source>
</reference>
<dbReference type="PANTHER" id="PTHR24123">
    <property type="entry name" value="ANKYRIN REPEAT-CONTAINING"/>
    <property type="match status" value="1"/>
</dbReference>
<keyword evidence="2 3" id="KW-0040">ANK repeat</keyword>
<dbReference type="PROSITE" id="PS50297">
    <property type="entry name" value="ANK_REP_REGION"/>
    <property type="match status" value="3"/>
</dbReference>
<proteinExistence type="predicted"/>
<feature type="repeat" description="ANK" evidence="3">
    <location>
        <begin position="1052"/>
        <end position="1084"/>
    </location>
</feature>
<dbReference type="InterPro" id="IPR006597">
    <property type="entry name" value="Sel1-like"/>
</dbReference>
<dbReference type="SMART" id="SM00671">
    <property type="entry name" value="SEL1"/>
    <property type="match status" value="1"/>
</dbReference>
<protein>
    <recommendedName>
        <fullName evidence="4">Protein kinase domain-containing protein</fullName>
    </recommendedName>
</protein>
<keyword evidence="1" id="KW-0677">Repeat</keyword>
<dbReference type="Pfam" id="PF12796">
    <property type="entry name" value="Ank_2"/>
    <property type="match status" value="2"/>
</dbReference>